<feature type="transmembrane region" description="Helical" evidence="3">
    <location>
        <begin position="246"/>
        <end position="268"/>
    </location>
</feature>
<dbReference type="PROSITE" id="PS00022">
    <property type="entry name" value="EGF_1"/>
    <property type="match status" value="1"/>
</dbReference>
<feature type="region of interest" description="Disordered" evidence="2">
    <location>
        <begin position="317"/>
        <end position="336"/>
    </location>
</feature>
<feature type="disulfide bond" evidence="1">
    <location>
        <begin position="211"/>
        <end position="220"/>
    </location>
</feature>
<sequence>MYARDVHIFRATVHFNGTLIFKVHGEQVSIRALVTHAVVVVEIKLSKRLVYLLFLTLLSCNGIELNTTSEELIASPIYELELQLHEGITKKIEIESGQAFALRCIDSTGTLFHSENLLWLRQGKRLRDSTINKIKIKNTRKFSVLIVDFFEDSMSGLYECVLRRKDKVMKSRIHYVNLFEEELCTAEKQDFCTNGGTCLYHRPTGTYNCKCPPQYVGRMCEYLESLIISSRQNPALEPSSLHRTQTILICSVMGIFFAMACCCYFCYVKKSEKLSAQRNDRQTKSLESLLECVGENKKRNWPEYSISNEALRIRITEKQDKSERSPSKCANDENHSSFQDHINEQNCFINRSLNKERKFAVSSYSLESVS</sequence>
<dbReference type="Gene3D" id="2.10.25.10">
    <property type="entry name" value="Laminin"/>
    <property type="match status" value="1"/>
</dbReference>
<dbReference type="InterPro" id="IPR000742">
    <property type="entry name" value="EGF"/>
</dbReference>
<dbReference type="SMART" id="SM00181">
    <property type="entry name" value="EGF"/>
    <property type="match status" value="1"/>
</dbReference>
<evidence type="ECO:0000256" key="1">
    <source>
        <dbReference type="PROSITE-ProRule" id="PRU00076"/>
    </source>
</evidence>
<dbReference type="SUPFAM" id="SSF57196">
    <property type="entry name" value="EGF/Laminin"/>
    <property type="match status" value="1"/>
</dbReference>
<keyword evidence="1" id="KW-1015">Disulfide bond</keyword>
<feature type="domain" description="EGF-like" evidence="4">
    <location>
        <begin position="180"/>
        <end position="221"/>
    </location>
</feature>
<evidence type="ECO:0000259" key="4">
    <source>
        <dbReference type="PROSITE" id="PS50026"/>
    </source>
</evidence>
<dbReference type="InterPro" id="IPR013783">
    <property type="entry name" value="Ig-like_fold"/>
</dbReference>
<dbReference type="PROSITE" id="PS50026">
    <property type="entry name" value="EGF_3"/>
    <property type="match status" value="1"/>
</dbReference>
<dbReference type="Gene3D" id="2.60.40.10">
    <property type="entry name" value="Immunoglobulins"/>
    <property type="match status" value="1"/>
</dbReference>
<feature type="domain" description="Ig-like" evidence="5">
    <location>
        <begin position="76"/>
        <end position="170"/>
    </location>
</feature>
<dbReference type="CDD" id="cd00054">
    <property type="entry name" value="EGF_CA"/>
    <property type="match status" value="1"/>
</dbReference>
<dbReference type="Proteomes" id="UP000055048">
    <property type="component" value="Unassembled WGS sequence"/>
</dbReference>
<comment type="caution">
    <text evidence="6">The sequence shown here is derived from an EMBL/GenBank/DDBJ whole genome shotgun (WGS) entry which is preliminary data.</text>
</comment>
<organism evidence="6 7">
    <name type="scientific">Trichinella murrelli</name>
    <dbReference type="NCBI Taxonomy" id="144512"/>
    <lineage>
        <taxon>Eukaryota</taxon>
        <taxon>Metazoa</taxon>
        <taxon>Ecdysozoa</taxon>
        <taxon>Nematoda</taxon>
        <taxon>Enoplea</taxon>
        <taxon>Dorylaimia</taxon>
        <taxon>Trichinellida</taxon>
        <taxon>Trichinellidae</taxon>
        <taxon>Trichinella</taxon>
    </lineage>
</organism>
<keyword evidence="3" id="KW-0812">Transmembrane</keyword>
<name>A0A0V0U595_9BILA</name>
<evidence type="ECO:0000313" key="6">
    <source>
        <dbReference type="EMBL" id="KRX46331.1"/>
    </source>
</evidence>
<accession>A0A0V0U595</accession>
<gene>
    <name evidence="6" type="primary">Nrg2</name>
    <name evidence="6" type="ORF">T05_1953</name>
</gene>
<feature type="compositionally biased region" description="Basic and acidic residues" evidence="2">
    <location>
        <begin position="317"/>
        <end position="335"/>
    </location>
</feature>
<dbReference type="AlphaFoldDB" id="A0A0V0U595"/>
<dbReference type="PROSITE" id="PS50835">
    <property type="entry name" value="IG_LIKE"/>
    <property type="match status" value="1"/>
</dbReference>
<keyword evidence="3" id="KW-0472">Membrane</keyword>
<keyword evidence="3" id="KW-1133">Transmembrane helix</keyword>
<protein>
    <submittedName>
        <fullName evidence="6">Pro-neuregulin-2, membrane-bound isoform</fullName>
    </submittedName>
</protein>
<dbReference type="InterPro" id="IPR007110">
    <property type="entry name" value="Ig-like_dom"/>
</dbReference>
<feature type="disulfide bond" evidence="1">
    <location>
        <begin position="192"/>
        <end position="209"/>
    </location>
</feature>
<evidence type="ECO:0000256" key="2">
    <source>
        <dbReference type="SAM" id="MobiDB-lite"/>
    </source>
</evidence>
<dbReference type="EMBL" id="JYDJ01000060">
    <property type="protein sequence ID" value="KRX46331.1"/>
    <property type="molecule type" value="Genomic_DNA"/>
</dbReference>
<reference evidence="6 7" key="1">
    <citation type="submission" date="2015-01" db="EMBL/GenBank/DDBJ databases">
        <title>Evolution of Trichinella species and genotypes.</title>
        <authorList>
            <person name="Korhonen P.K."/>
            <person name="Edoardo P."/>
            <person name="Giuseppe L.R."/>
            <person name="Gasser R.B."/>
        </authorList>
    </citation>
    <scope>NUCLEOTIDE SEQUENCE [LARGE SCALE GENOMIC DNA]</scope>
    <source>
        <strain evidence="6">ISS417</strain>
    </source>
</reference>
<proteinExistence type="predicted"/>
<keyword evidence="1" id="KW-0245">EGF-like domain</keyword>
<keyword evidence="7" id="KW-1185">Reference proteome</keyword>
<comment type="caution">
    <text evidence="1">Lacks conserved residue(s) required for the propagation of feature annotation.</text>
</comment>
<evidence type="ECO:0000313" key="7">
    <source>
        <dbReference type="Proteomes" id="UP000055048"/>
    </source>
</evidence>
<evidence type="ECO:0000256" key="3">
    <source>
        <dbReference type="SAM" id="Phobius"/>
    </source>
</evidence>
<evidence type="ECO:0000259" key="5">
    <source>
        <dbReference type="PROSITE" id="PS50835"/>
    </source>
</evidence>